<name>A0A7I8DHL8_9FIRM</name>
<reference evidence="3 4" key="1">
    <citation type="submission" date="2020-08" db="EMBL/GenBank/DDBJ databases">
        <title>Draft genome sequencing of an Anaerocolumna strain isolated from anoxic soil subjected to BSD treatment.</title>
        <authorList>
            <person name="Uek A."/>
            <person name="Tonouchi A."/>
        </authorList>
    </citation>
    <scope>NUCLEOTIDE SEQUENCE [LARGE SCALE GENOMIC DNA]</scope>
    <source>
        <strain evidence="3 4">CTTW</strain>
    </source>
</reference>
<dbReference type="EMBL" id="AP023368">
    <property type="protein sequence ID" value="BCJ97850.1"/>
    <property type="molecule type" value="Genomic_DNA"/>
</dbReference>
<dbReference type="KEGG" id="acht:bsdcttw_08910"/>
<sequence length="582" mass="62819">MDNQYYYNGAISGVGIPYDDIKWFDIEGSPFGLASGFNVIVFGDANNIVDVEGAMAVGGDFYSPRGISVGFERENGQMEIGYSPDLVRFMVGGNTTVMGPLVVVGHVVGNGSFHAAKGSTYLIGKDGMTNQKQELSYLYQANGGSKYWEPADKGNHYLISSYDVPRYIPADRIEADVTGFFRSARESVNAFKQCIQDLPVNGTITDNYHEWILRGNDPVQNVFRIDARPNGLITKGIRAEVPEGSLVIVRIVSGDHAHLQYGVMGEESKANRTLYVFEDAQHIHMEQPSDIWGSILAPQAMFHGHQTGGHVSGSVALGSFAVNANSGFEFHLYPFVGGVVCGSTAPQPPVPTVPSMPAPTPAPAQTLPTTPIPTPPVQPTPRPTPPVQPAPRPTPPVQPAPRPTPPVQPAPRPTPPVQPAPRPTPLPAPRPTPLPAPRPTPPAQTMPAMTCPECPACPETEPEIIPFPVPIPVPVPAEPIECPICPDCKECLITPGVIFGCIWGCDCSKSHEWDIKLYSVCNDCKNLLYCETISRYGCFKFEVPYNACYVLEVCPADKATMCSGCKPKVTLKNIGVANFMLC</sequence>
<gene>
    <name evidence="3" type="ORF">bsdcttw_08910</name>
</gene>
<evidence type="ECO:0000313" key="3">
    <source>
        <dbReference type="EMBL" id="BCJ97850.1"/>
    </source>
</evidence>
<dbReference type="Pfam" id="PF20597">
    <property type="entry name" value="pAdhesive_15"/>
    <property type="match status" value="1"/>
</dbReference>
<dbReference type="Proteomes" id="UP000515703">
    <property type="component" value="Chromosome"/>
</dbReference>
<feature type="compositionally biased region" description="Pro residues" evidence="1">
    <location>
        <begin position="351"/>
        <end position="362"/>
    </location>
</feature>
<keyword evidence="4" id="KW-1185">Reference proteome</keyword>
<organism evidence="3 4">
    <name type="scientific">Anaerocolumna chitinilytica</name>
    <dbReference type="NCBI Taxonomy" id="1727145"/>
    <lineage>
        <taxon>Bacteria</taxon>
        <taxon>Bacillati</taxon>
        <taxon>Bacillota</taxon>
        <taxon>Clostridia</taxon>
        <taxon>Lachnospirales</taxon>
        <taxon>Lachnospiraceae</taxon>
        <taxon>Anaerocolumna</taxon>
    </lineage>
</organism>
<feature type="region of interest" description="Disordered" evidence="1">
    <location>
        <begin position="351"/>
        <end position="445"/>
    </location>
</feature>
<accession>A0A7I8DHL8</accession>
<protein>
    <recommendedName>
        <fullName evidence="2">Choice-of-anchor A domain-containing protein</fullName>
    </recommendedName>
</protein>
<feature type="compositionally biased region" description="Pro residues" evidence="1">
    <location>
        <begin position="370"/>
        <end position="444"/>
    </location>
</feature>
<reference evidence="3 4" key="2">
    <citation type="submission" date="2020-08" db="EMBL/GenBank/DDBJ databases">
        <authorList>
            <person name="Ueki A."/>
            <person name="Tonouchi A."/>
        </authorList>
    </citation>
    <scope>NUCLEOTIDE SEQUENCE [LARGE SCALE GENOMIC DNA]</scope>
    <source>
        <strain evidence="3 4">CTTW</strain>
    </source>
</reference>
<dbReference type="InterPro" id="IPR026588">
    <property type="entry name" value="Choice_anch_A"/>
</dbReference>
<dbReference type="RefSeq" id="WP_185258233.1">
    <property type="nucleotide sequence ID" value="NZ_AP023368.1"/>
</dbReference>
<evidence type="ECO:0000313" key="4">
    <source>
        <dbReference type="Proteomes" id="UP000515703"/>
    </source>
</evidence>
<evidence type="ECO:0000259" key="2">
    <source>
        <dbReference type="Pfam" id="PF20597"/>
    </source>
</evidence>
<dbReference type="AlphaFoldDB" id="A0A7I8DHL8"/>
<proteinExistence type="predicted"/>
<feature type="domain" description="Choice-of-anchor A" evidence="2">
    <location>
        <begin position="30"/>
        <end position="330"/>
    </location>
</feature>
<dbReference type="NCBIfam" id="TIGR04215">
    <property type="entry name" value="choice_anch_A"/>
    <property type="match status" value="1"/>
</dbReference>
<evidence type="ECO:0000256" key="1">
    <source>
        <dbReference type="SAM" id="MobiDB-lite"/>
    </source>
</evidence>